<evidence type="ECO:0000313" key="3">
    <source>
        <dbReference type="EMBL" id="XDQ41253.1"/>
    </source>
</evidence>
<proteinExistence type="predicted"/>
<evidence type="ECO:0000256" key="1">
    <source>
        <dbReference type="SAM" id="Phobius"/>
    </source>
</evidence>
<feature type="domain" description="Phosphatidic acid phosphatase type 2/haloperoxidase" evidence="2">
    <location>
        <begin position="91"/>
        <end position="203"/>
    </location>
</feature>
<dbReference type="EMBL" id="CP163441">
    <property type="protein sequence ID" value="XDQ41253.1"/>
    <property type="molecule type" value="Genomic_DNA"/>
</dbReference>
<keyword evidence="1" id="KW-0812">Transmembrane</keyword>
<dbReference type="CDD" id="cd03392">
    <property type="entry name" value="PAP2_like_2"/>
    <property type="match status" value="1"/>
</dbReference>
<protein>
    <submittedName>
        <fullName evidence="3">Phosphatase PAP2 family protein</fullName>
    </submittedName>
</protein>
<name>A0AB39QG69_9ACTN</name>
<feature type="transmembrane region" description="Helical" evidence="1">
    <location>
        <begin position="129"/>
        <end position="150"/>
    </location>
</feature>
<dbReference type="PANTHER" id="PTHR14969">
    <property type="entry name" value="SPHINGOSINE-1-PHOSPHATE PHOSPHOHYDROLASE"/>
    <property type="match status" value="1"/>
</dbReference>
<dbReference type="SUPFAM" id="SSF48317">
    <property type="entry name" value="Acid phosphatase/Vanadium-dependent haloperoxidase"/>
    <property type="match status" value="1"/>
</dbReference>
<dbReference type="RefSeq" id="WP_369220942.1">
    <property type="nucleotide sequence ID" value="NZ_CP163441.1"/>
</dbReference>
<dbReference type="Gene3D" id="1.20.144.10">
    <property type="entry name" value="Phosphatidic acid phosphatase type 2/haloperoxidase"/>
    <property type="match status" value="1"/>
</dbReference>
<dbReference type="PANTHER" id="PTHR14969:SF13">
    <property type="entry name" value="AT30094P"/>
    <property type="match status" value="1"/>
</dbReference>
<keyword evidence="1" id="KW-0472">Membrane</keyword>
<feature type="transmembrane region" description="Helical" evidence="1">
    <location>
        <begin position="57"/>
        <end position="82"/>
    </location>
</feature>
<organism evidence="3">
    <name type="scientific">Streptomyces sp. R39</name>
    <dbReference type="NCBI Taxonomy" id="3238631"/>
    <lineage>
        <taxon>Bacteria</taxon>
        <taxon>Bacillati</taxon>
        <taxon>Actinomycetota</taxon>
        <taxon>Actinomycetes</taxon>
        <taxon>Kitasatosporales</taxon>
        <taxon>Streptomycetaceae</taxon>
        <taxon>Streptomyces</taxon>
    </lineage>
</organism>
<feature type="transmembrane region" description="Helical" evidence="1">
    <location>
        <begin position="189"/>
        <end position="210"/>
    </location>
</feature>
<dbReference type="InterPro" id="IPR000326">
    <property type="entry name" value="PAP2/HPO"/>
</dbReference>
<reference evidence="3" key="1">
    <citation type="submission" date="2024-07" db="EMBL/GenBank/DDBJ databases">
        <authorList>
            <person name="Yu S.T."/>
        </authorList>
    </citation>
    <scope>NUCLEOTIDE SEQUENCE</scope>
    <source>
        <strain evidence="3">R39</strain>
    </source>
</reference>
<keyword evidence="1" id="KW-1133">Transmembrane helix</keyword>
<dbReference type="AlphaFoldDB" id="A0AB39QG69"/>
<sequence>MDRKKTAEFAGSVAFGAWAAFVVLALVVTGRRGAPLAPDRALLAWSLGHRPDMAVAVARGITATGTGIVPYALVVAAGLVVGRTRRQRLVAALLGAGCLALGQAARLAVMELVARPRPPRADWQASASGWSFPSGHTTTAALAAGLVILAIRTRAPRGRTPWCAAVACWGLAVGATRVFLGVHWCTDVIGGWLFAAGWLGLCVCVAARWVPDAGTPDDAAKRPVAAP</sequence>
<evidence type="ECO:0000259" key="2">
    <source>
        <dbReference type="SMART" id="SM00014"/>
    </source>
</evidence>
<dbReference type="Pfam" id="PF01569">
    <property type="entry name" value="PAP2"/>
    <property type="match status" value="1"/>
</dbReference>
<feature type="transmembrane region" description="Helical" evidence="1">
    <location>
        <begin position="89"/>
        <end position="109"/>
    </location>
</feature>
<gene>
    <name evidence="3" type="ORF">AB5J52_02625</name>
</gene>
<accession>A0AB39QG69</accession>
<dbReference type="SMART" id="SM00014">
    <property type="entry name" value="acidPPc"/>
    <property type="match status" value="1"/>
</dbReference>
<feature type="transmembrane region" description="Helical" evidence="1">
    <location>
        <begin position="162"/>
        <end position="183"/>
    </location>
</feature>
<dbReference type="InterPro" id="IPR036938">
    <property type="entry name" value="PAP2/HPO_sf"/>
</dbReference>